<keyword evidence="2" id="KW-1185">Reference proteome</keyword>
<dbReference type="Proteomes" id="UP001595816">
    <property type="component" value="Unassembled WGS sequence"/>
</dbReference>
<dbReference type="SUPFAM" id="SSF49464">
    <property type="entry name" value="Carboxypeptidase regulatory domain-like"/>
    <property type="match status" value="1"/>
</dbReference>
<evidence type="ECO:0000313" key="1">
    <source>
        <dbReference type="EMBL" id="MFC4134192.1"/>
    </source>
</evidence>
<dbReference type="InterPro" id="IPR008969">
    <property type="entry name" value="CarboxyPept-like_regulatory"/>
</dbReference>
<organism evidence="1 2">
    <name type="scientific">Hamadaea flava</name>
    <dbReference type="NCBI Taxonomy" id="1742688"/>
    <lineage>
        <taxon>Bacteria</taxon>
        <taxon>Bacillati</taxon>
        <taxon>Actinomycetota</taxon>
        <taxon>Actinomycetes</taxon>
        <taxon>Micromonosporales</taxon>
        <taxon>Micromonosporaceae</taxon>
        <taxon>Hamadaea</taxon>
    </lineage>
</organism>
<accession>A0ABV8LT07</accession>
<gene>
    <name evidence="1" type="ORF">ACFOZ4_26580</name>
</gene>
<dbReference type="RefSeq" id="WP_253761627.1">
    <property type="nucleotide sequence ID" value="NZ_JAMZDZ010000001.1"/>
</dbReference>
<dbReference type="EMBL" id="JBHSAY010000015">
    <property type="protein sequence ID" value="MFC4134192.1"/>
    <property type="molecule type" value="Genomic_DNA"/>
</dbReference>
<protein>
    <submittedName>
        <fullName evidence="1">Carboxypeptidase regulatory-like domain-containing protein</fullName>
    </submittedName>
</protein>
<sequence length="246" mass="25600">MTDPGPGPIEAATARLLDWLGRTAGVTARLSDPDAPAPIVSIVDSAPGGGDHHGSPKPGSVTVYLLEVRPARQTRGTGPREPYRFTVRFLVTASGNDAVRSLDRVLTAAVHAGEPEILLTAGDPALWQALGVPPRPALLVDLPAIVAYAEQPAPPVLHPLKIEHVARRTLAGTVAGPGDVPLAAVRVEVLGTTLATVTDAQGRFTVAGVPDSGEVRLRLVGRGRIFVAAVDPGEPDLVLRCDLPTR</sequence>
<comment type="caution">
    <text evidence="1">The sequence shown here is derived from an EMBL/GenBank/DDBJ whole genome shotgun (WGS) entry which is preliminary data.</text>
</comment>
<name>A0ABV8LT07_9ACTN</name>
<evidence type="ECO:0000313" key="2">
    <source>
        <dbReference type="Proteomes" id="UP001595816"/>
    </source>
</evidence>
<proteinExistence type="predicted"/>
<reference evidence="2" key="1">
    <citation type="journal article" date="2019" name="Int. J. Syst. Evol. Microbiol.">
        <title>The Global Catalogue of Microorganisms (GCM) 10K type strain sequencing project: providing services to taxonomists for standard genome sequencing and annotation.</title>
        <authorList>
            <consortium name="The Broad Institute Genomics Platform"/>
            <consortium name="The Broad Institute Genome Sequencing Center for Infectious Disease"/>
            <person name="Wu L."/>
            <person name="Ma J."/>
        </authorList>
    </citation>
    <scope>NUCLEOTIDE SEQUENCE [LARGE SCALE GENOMIC DNA]</scope>
    <source>
        <strain evidence="2">CGMCC 4.7289</strain>
    </source>
</reference>